<gene>
    <name evidence="9" type="ORF">BC936DRAFT_139457</name>
</gene>
<feature type="signal peptide" evidence="5">
    <location>
        <begin position="1"/>
        <end position="26"/>
    </location>
</feature>
<dbReference type="OrthoDB" id="439993at2759"/>
<keyword evidence="3" id="KW-0175">Coiled coil</keyword>
<dbReference type="Proteomes" id="UP000268093">
    <property type="component" value="Unassembled WGS sequence"/>
</dbReference>
<dbReference type="SUPFAM" id="SSF54928">
    <property type="entry name" value="RNA-binding domain, RBD"/>
    <property type="match status" value="1"/>
</dbReference>
<evidence type="ECO:0000256" key="2">
    <source>
        <dbReference type="PROSITE-ProRule" id="PRU00332"/>
    </source>
</evidence>
<protein>
    <recommendedName>
        <fullName evidence="11">HTH La-type RNA-binding domain-containing protein</fullName>
    </recommendedName>
</protein>
<comment type="caution">
    <text evidence="9">The sequence shown here is derived from an EMBL/GenBank/DDBJ whole genome shotgun (WGS) entry which is preliminary data.</text>
</comment>
<dbReference type="Gene3D" id="1.10.10.10">
    <property type="entry name" value="Winged helix-like DNA-binding domain superfamily/Winged helix DNA-binding domain"/>
    <property type="match status" value="1"/>
</dbReference>
<dbReference type="InterPro" id="IPR035979">
    <property type="entry name" value="RBD_domain_sf"/>
</dbReference>
<reference evidence="9 10" key="1">
    <citation type="journal article" date="2018" name="New Phytol.">
        <title>Phylogenomics of Endogonaceae and evolution of mycorrhizas within Mucoromycota.</title>
        <authorList>
            <person name="Chang Y."/>
            <person name="Desiro A."/>
            <person name="Na H."/>
            <person name="Sandor L."/>
            <person name="Lipzen A."/>
            <person name="Clum A."/>
            <person name="Barry K."/>
            <person name="Grigoriev I.V."/>
            <person name="Martin F.M."/>
            <person name="Stajich J.E."/>
            <person name="Smith M.E."/>
            <person name="Bonito G."/>
            <person name="Spatafora J.W."/>
        </authorList>
    </citation>
    <scope>NUCLEOTIDE SEQUENCE [LARGE SCALE GENOMIC DNA]</scope>
    <source>
        <strain evidence="9 10">GMNB39</strain>
    </source>
</reference>
<dbReference type="AlphaFoldDB" id="A0A433DHN3"/>
<dbReference type="InterPro" id="IPR036388">
    <property type="entry name" value="WH-like_DNA-bd_sf"/>
</dbReference>
<evidence type="ECO:0000256" key="4">
    <source>
        <dbReference type="SAM" id="MobiDB-lite"/>
    </source>
</evidence>
<dbReference type="InterPro" id="IPR045537">
    <property type="entry name" value="Lar7_xRRM"/>
</dbReference>
<dbReference type="SUPFAM" id="SSF46785">
    <property type="entry name" value="Winged helix' DNA-binding domain"/>
    <property type="match status" value="1"/>
</dbReference>
<name>A0A433DHN3_9FUNG</name>
<dbReference type="Gene3D" id="3.30.70.330">
    <property type="match status" value="1"/>
</dbReference>
<evidence type="ECO:0000313" key="10">
    <source>
        <dbReference type="Proteomes" id="UP000268093"/>
    </source>
</evidence>
<dbReference type="Pfam" id="PF19977">
    <property type="entry name" value="xRRM"/>
    <property type="match status" value="1"/>
</dbReference>
<feature type="domain" description="HTH La-type RNA-binding" evidence="7">
    <location>
        <begin position="34"/>
        <end position="127"/>
    </location>
</feature>
<dbReference type="EMBL" id="RBNI01001504">
    <property type="protein sequence ID" value="RUP50372.1"/>
    <property type="molecule type" value="Genomic_DNA"/>
</dbReference>
<dbReference type="GO" id="GO:1990904">
    <property type="term" value="C:ribonucleoprotein complex"/>
    <property type="evidence" value="ECO:0007669"/>
    <property type="project" value="UniProtKB-UniRule"/>
</dbReference>
<dbReference type="PROSITE" id="PS51939">
    <property type="entry name" value="XRRM"/>
    <property type="match status" value="1"/>
</dbReference>
<keyword evidence="10" id="KW-1185">Reference proteome</keyword>
<feature type="region of interest" description="Disordered" evidence="4">
    <location>
        <begin position="560"/>
        <end position="637"/>
    </location>
</feature>
<dbReference type="InterPro" id="IPR000504">
    <property type="entry name" value="RRM_dom"/>
</dbReference>
<dbReference type="CDD" id="cd00590">
    <property type="entry name" value="RRM_SF"/>
    <property type="match status" value="1"/>
</dbReference>
<keyword evidence="5" id="KW-0732">Signal</keyword>
<dbReference type="InterPro" id="IPR014886">
    <property type="entry name" value="La_xRRM"/>
</dbReference>
<evidence type="ECO:0008006" key="11">
    <source>
        <dbReference type="Google" id="ProtNLM"/>
    </source>
</evidence>
<sequence length="637" mass="71512">MRAPQEMTSQFPYATLSLLLFSFATMDPHPTPALLEQFQRSKKIASIVEGYFSDPNLLWDKLLLSKIEKDPEGFVDIVWLSKQSRLKPLKCGLQEIAEAAKTHSLTRLKLDEGRTRIARKKPYVKSKVSELDDWSIYVEGLHPPYHTIHTITDLFSPIGKVVFVRFPETKAKFLGFCFVEFDDATSVLRAVDWFNRFVVPPQPEVKVEGEGGEEKPDVEIGTTKAEEWEEELRNVAMEMEEEALPEVRMELYKEGVPPEVKESEAEGNRMLAVKKGSPKTVSSDGPTPTPEQRALADRLHLRVMTKRAWLALRDEYLAYLDACNAALMVKVEERRCAKEEKERTRQEERRAREEERHVKEIRAVYPIGVVAVATDVHPATNKLVLKKFFEQASLKVAYIDYTKNTTRVILLLPTISVDYGPFLLSDHVNPSDFVQCYVRFNTTQDATVATKYFSKGIVQRTQGDHEGATIEGLAGETDPLVMVRPAVSLRILEGKEEAIYWENLDVSITQQAKMKDGKHPATSAGKTGKPFVIVPVADMHGPEHLKGLPTSNAKHIRFTDTDGEDKASEPAGGVDEVSKRKAGAEVSGSPPLNKHIRFVEEKDVEGGKVSGIPKRKAREEAPGPLPASKHIKFEDSD</sequence>
<dbReference type="SMART" id="SM00360">
    <property type="entry name" value="RRM"/>
    <property type="match status" value="1"/>
</dbReference>
<feature type="chain" id="PRO_5019200175" description="HTH La-type RNA-binding domain-containing protein" evidence="5">
    <location>
        <begin position="27"/>
        <end position="637"/>
    </location>
</feature>
<dbReference type="PROSITE" id="PS50102">
    <property type="entry name" value="RRM"/>
    <property type="match status" value="1"/>
</dbReference>
<evidence type="ECO:0000256" key="5">
    <source>
        <dbReference type="SAM" id="SignalP"/>
    </source>
</evidence>
<feature type="coiled-coil region" evidence="3">
    <location>
        <begin position="329"/>
        <end position="358"/>
    </location>
</feature>
<dbReference type="GO" id="GO:1904868">
    <property type="term" value="P:telomerase catalytic core complex assembly"/>
    <property type="evidence" value="ECO:0007669"/>
    <property type="project" value="InterPro"/>
</dbReference>
<feature type="compositionally biased region" description="Basic and acidic residues" evidence="4">
    <location>
        <begin position="597"/>
        <end position="606"/>
    </location>
</feature>
<dbReference type="Pfam" id="PF00076">
    <property type="entry name" value="RRM_1"/>
    <property type="match status" value="1"/>
</dbReference>
<evidence type="ECO:0000259" key="8">
    <source>
        <dbReference type="PROSITE" id="PS51939"/>
    </source>
</evidence>
<keyword evidence="1 2" id="KW-0694">RNA-binding</keyword>
<feature type="domain" description="RRM" evidence="6">
    <location>
        <begin position="134"/>
        <end position="208"/>
    </location>
</feature>
<evidence type="ECO:0000259" key="6">
    <source>
        <dbReference type="PROSITE" id="PS50102"/>
    </source>
</evidence>
<dbReference type="PROSITE" id="PS50961">
    <property type="entry name" value="HTH_LA"/>
    <property type="match status" value="1"/>
</dbReference>
<evidence type="ECO:0000313" key="9">
    <source>
        <dbReference type="EMBL" id="RUP50372.1"/>
    </source>
</evidence>
<dbReference type="InterPro" id="IPR036390">
    <property type="entry name" value="WH_DNA-bd_sf"/>
</dbReference>
<feature type="domain" description="XRRM" evidence="8">
    <location>
        <begin position="364"/>
        <end position="538"/>
    </location>
</feature>
<dbReference type="SMART" id="SM00715">
    <property type="entry name" value="LA"/>
    <property type="match status" value="1"/>
</dbReference>
<dbReference type="GO" id="GO:0070034">
    <property type="term" value="F:telomerase RNA binding"/>
    <property type="evidence" value="ECO:0007669"/>
    <property type="project" value="InterPro"/>
</dbReference>
<dbReference type="InterPro" id="IPR006630">
    <property type="entry name" value="La_HTH"/>
</dbReference>
<evidence type="ECO:0000259" key="7">
    <source>
        <dbReference type="PROSITE" id="PS50961"/>
    </source>
</evidence>
<evidence type="ECO:0000256" key="1">
    <source>
        <dbReference type="ARBA" id="ARBA00022884"/>
    </source>
</evidence>
<dbReference type="InterPro" id="IPR012677">
    <property type="entry name" value="Nucleotide-bd_a/b_plait_sf"/>
</dbReference>
<proteinExistence type="predicted"/>
<organism evidence="9 10">
    <name type="scientific">Jimgerdemannia flammicorona</name>
    <dbReference type="NCBI Taxonomy" id="994334"/>
    <lineage>
        <taxon>Eukaryota</taxon>
        <taxon>Fungi</taxon>
        <taxon>Fungi incertae sedis</taxon>
        <taxon>Mucoromycota</taxon>
        <taxon>Mucoromycotina</taxon>
        <taxon>Endogonomycetes</taxon>
        <taxon>Endogonales</taxon>
        <taxon>Endogonaceae</taxon>
        <taxon>Jimgerdemannia</taxon>
    </lineage>
</organism>
<dbReference type="PANTHER" id="PTHR22792">
    <property type="entry name" value="LUPUS LA PROTEIN-RELATED"/>
    <property type="match status" value="1"/>
</dbReference>
<evidence type="ECO:0000256" key="3">
    <source>
        <dbReference type="SAM" id="Coils"/>
    </source>
</evidence>
<dbReference type="InterPro" id="IPR045180">
    <property type="entry name" value="La_dom_prot"/>
</dbReference>
<accession>A0A433DHN3</accession>
<dbReference type="Pfam" id="PF05383">
    <property type="entry name" value="La"/>
    <property type="match status" value="1"/>
</dbReference>